<dbReference type="EMBL" id="DTDJ01000024">
    <property type="protein sequence ID" value="HGL17303.1"/>
    <property type="molecule type" value="Genomic_DNA"/>
</dbReference>
<dbReference type="GO" id="GO:0048038">
    <property type="term" value="F:quinone binding"/>
    <property type="evidence" value="ECO:0007669"/>
    <property type="project" value="InterPro"/>
</dbReference>
<keyword evidence="6" id="KW-0472">Membrane</keyword>
<sequence length="372" mass="43007">MSRVKEFDFEYFIGPAHPGVTGNMNYHIWAEGDTIIKIEPNLGYLHRAFEKLIERRMWIKNFPLIPRICVPDPDVNEVLYAMAIEKLMGIEAPPRAQYLRVFMLEMSRMASYLFYFGGVAGTLGLYTLPNWSIGDRDYILDRFEEISGHRIYHIYQTIGGVRRDIPDPGYIERVLELMDYLEKRLKDYDKVFFEHPIFKKRAKGVGVVDKETALKFSVTGPNLRAAGVPYDVRKAEPYLVYDRLEFNVPQVFTDGDVYSRVMQRRLEFEESIKIVRQVMENLPEGPVNIKLRNPFELRVPEGEIYVKVESSKGEYGFYLVSDGDVKPYRLHVRGPSFSHGLQLVRHIGPGTNIADIPVILFSLDICPPDAER</sequence>
<dbReference type="AlphaFoldDB" id="A0A7C2P799"/>
<dbReference type="InterPro" id="IPR014029">
    <property type="entry name" value="NADH_UbQ_OxRdtase_49kDa_CS"/>
</dbReference>
<dbReference type="Gene3D" id="1.10.645.10">
    <property type="entry name" value="Cytochrome-c3 Hydrogenase, chain B"/>
    <property type="match status" value="1"/>
</dbReference>
<comment type="caution">
    <text evidence="8">The sequence shown here is derived from an EMBL/GenBank/DDBJ whole genome shotgun (WGS) entry which is preliminary data.</text>
</comment>
<proteinExistence type="inferred from homology"/>
<evidence type="ECO:0000313" key="8">
    <source>
        <dbReference type="EMBL" id="HEN28055.1"/>
    </source>
</evidence>
<keyword evidence="6" id="KW-0812">Transmembrane</keyword>
<comment type="similarity">
    <text evidence="1 5">Belongs to the complex I 49 kDa subunit family.</text>
</comment>
<feature type="transmembrane region" description="Helical" evidence="6">
    <location>
        <begin position="109"/>
        <end position="128"/>
    </location>
</feature>
<evidence type="ECO:0000313" key="9">
    <source>
        <dbReference type="EMBL" id="HGL17303.1"/>
    </source>
</evidence>
<evidence type="ECO:0000256" key="1">
    <source>
        <dbReference type="ARBA" id="ARBA00005769"/>
    </source>
</evidence>
<feature type="domain" description="NADH-quinone oxidoreductase subunit D" evidence="7">
    <location>
        <begin position="123"/>
        <end position="290"/>
    </location>
</feature>
<dbReference type="PROSITE" id="PS00535">
    <property type="entry name" value="COMPLEX1_49K"/>
    <property type="match status" value="1"/>
</dbReference>
<keyword evidence="2 5" id="KW-0813">Transport</keyword>
<reference evidence="8" key="1">
    <citation type="journal article" date="2020" name="mSystems">
        <title>Genome- and Community-Level Interaction Insights into Carbon Utilization and Element Cycling Functions of Hydrothermarchaeota in Hydrothermal Sediment.</title>
        <authorList>
            <person name="Zhou Z."/>
            <person name="Liu Y."/>
            <person name="Xu W."/>
            <person name="Pan J."/>
            <person name="Luo Z.H."/>
            <person name="Li M."/>
        </authorList>
    </citation>
    <scope>NUCLEOTIDE SEQUENCE [LARGE SCALE GENOMIC DNA]</scope>
    <source>
        <strain evidence="8">SpSt-34</strain>
        <strain evidence="9">SpSt-69</strain>
    </source>
</reference>
<dbReference type="SUPFAM" id="SSF56762">
    <property type="entry name" value="HydB/Nqo4-like"/>
    <property type="match status" value="1"/>
</dbReference>
<keyword evidence="3 5" id="KW-1278">Translocase</keyword>
<keyword evidence="6" id="KW-1133">Transmembrane helix</keyword>
<dbReference type="InterPro" id="IPR001135">
    <property type="entry name" value="NADH_Q_OxRdtase_suD"/>
</dbReference>
<dbReference type="GO" id="GO:0016651">
    <property type="term" value="F:oxidoreductase activity, acting on NAD(P)H"/>
    <property type="evidence" value="ECO:0007669"/>
    <property type="project" value="InterPro"/>
</dbReference>
<dbReference type="GO" id="GO:0051287">
    <property type="term" value="F:NAD binding"/>
    <property type="evidence" value="ECO:0007669"/>
    <property type="project" value="InterPro"/>
</dbReference>
<evidence type="ECO:0000259" key="7">
    <source>
        <dbReference type="Pfam" id="PF00346"/>
    </source>
</evidence>
<keyword evidence="4 5" id="KW-0520">NAD</keyword>
<protein>
    <submittedName>
        <fullName evidence="8">NADH-quinone oxidoreductase subunit D</fullName>
    </submittedName>
</protein>
<evidence type="ECO:0000256" key="6">
    <source>
        <dbReference type="SAM" id="Phobius"/>
    </source>
</evidence>
<name>A0A7C2P799_UNCW3</name>
<evidence type="ECO:0000256" key="2">
    <source>
        <dbReference type="ARBA" id="ARBA00022448"/>
    </source>
</evidence>
<dbReference type="EMBL" id="DSOL01000149">
    <property type="protein sequence ID" value="HEN28055.1"/>
    <property type="molecule type" value="Genomic_DNA"/>
</dbReference>
<gene>
    <name evidence="8" type="ORF">ENQ77_05270</name>
    <name evidence="9" type="ORF">ENU66_03085</name>
</gene>
<dbReference type="InterPro" id="IPR029014">
    <property type="entry name" value="NiFe-Hase_large"/>
</dbReference>
<dbReference type="Pfam" id="PF00346">
    <property type="entry name" value="Complex1_49kDa"/>
    <property type="match status" value="2"/>
</dbReference>
<accession>A0A7C2P799</accession>
<evidence type="ECO:0000256" key="4">
    <source>
        <dbReference type="ARBA" id="ARBA00023027"/>
    </source>
</evidence>
<organism evidence="8">
    <name type="scientific">candidate division WOR-3 bacterium</name>
    <dbReference type="NCBI Taxonomy" id="2052148"/>
    <lineage>
        <taxon>Bacteria</taxon>
        <taxon>Bacteria division WOR-3</taxon>
    </lineage>
</organism>
<dbReference type="PANTHER" id="PTHR11993:SF10">
    <property type="entry name" value="NADH DEHYDROGENASE [UBIQUINONE] IRON-SULFUR PROTEIN 2, MITOCHONDRIAL"/>
    <property type="match status" value="1"/>
</dbReference>
<evidence type="ECO:0000256" key="5">
    <source>
        <dbReference type="RuleBase" id="RU003685"/>
    </source>
</evidence>
<dbReference type="PANTHER" id="PTHR11993">
    <property type="entry name" value="NADH-UBIQUINONE OXIDOREDUCTASE 49 KDA SUBUNIT"/>
    <property type="match status" value="1"/>
</dbReference>
<evidence type="ECO:0000256" key="3">
    <source>
        <dbReference type="ARBA" id="ARBA00022967"/>
    </source>
</evidence>
<dbReference type="InterPro" id="IPR022885">
    <property type="entry name" value="NDH1_su_D/H"/>
</dbReference>
<feature type="domain" description="NADH-quinone oxidoreductase subunit D" evidence="7">
    <location>
        <begin position="297"/>
        <end position="372"/>
    </location>
</feature>